<dbReference type="Gene3D" id="2.60.40.10">
    <property type="entry name" value="Immunoglobulins"/>
    <property type="match status" value="1"/>
</dbReference>
<dbReference type="InterPro" id="IPR013783">
    <property type="entry name" value="Ig-like_fold"/>
</dbReference>
<dbReference type="RefSeq" id="WP_026990808.1">
    <property type="nucleotide sequence ID" value="NZ_AUGP01000018.1"/>
</dbReference>
<dbReference type="Proteomes" id="UP000030111">
    <property type="component" value="Unassembled WGS sequence"/>
</dbReference>
<comment type="caution">
    <text evidence="1">The sequence shown here is derived from an EMBL/GenBank/DDBJ whole genome shotgun (WGS) entry which is preliminary data.</text>
</comment>
<organism evidence="1 2">
    <name type="scientific">Flavobacterium subsaxonicum WB 4.1-42 = DSM 21790</name>
    <dbReference type="NCBI Taxonomy" id="1121898"/>
    <lineage>
        <taxon>Bacteria</taxon>
        <taxon>Pseudomonadati</taxon>
        <taxon>Bacteroidota</taxon>
        <taxon>Flavobacteriia</taxon>
        <taxon>Flavobacteriales</taxon>
        <taxon>Flavobacteriaceae</taxon>
        <taxon>Flavobacterium</taxon>
    </lineage>
</organism>
<proteinExistence type="predicted"/>
<keyword evidence="2" id="KW-1185">Reference proteome</keyword>
<dbReference type="OrthoDB" id="8764943at2"/>
<dbReference type="PROSITE" id="PS51257">
    <property type="entry name" value="PROKAR_LIPOPROTEIN"/>
    <property type="match status" value="1"/>
</dbReference>
<name>A0A0A2MYH4_9FLAO</name>
<evidence type="ECO:0000313" key="1">
    <source>
        <dbReference type="EMBL" id="KGO93265.1"/>
    </source>
</evidence>
<accession>A0A0A2MYH4</accession>
<protein>
    <recommendedName>
        <fullName evidence="3">Carboxypeptidase regulatory-like domain-containing protein</fullName>
    </recommendedName>
</protein>
<dbReference type="AlphaFoldDB" id="A0A0A2MYH4"/>
<dbReference type="SUPFAM" id="SSF49478">
    <property type="entry name" value="Cna protein B-type domain"/>
    <property type="match status" value="1"/>
</dbReference>
<dbReference type="STRING" id="1121898.GCA_000422725_01981"/>
<dbReference type="EMBL" id="JRLY01000005">
    <property type="protein sequence ID" value="KGO93265.1"/>
    <property type="molecule type" value="Genomic_DNA"/>
</dbReference>
<evidence type="ECO:0000313" key="2">
    <source>
        <dbReference type="Proteomes" id="UP000030111"/>
    </source>
</evidence>
<sequence>MKKLLLLFVGALLLVSCKKDPGSVSGNVYYKFNEFVGNKPDAGTTVKLYNLDKGAEPATYETTSDVQGNYKLENVVPGDYLLLVRSKTTTAENIEIYNQFAANSKELKELFGGDLDKLNKETEELAAIEKNKLEAYTNALSSHDQGDKYLNDYAKYLKEGTAKQKSISDKLPTALKSLVSAATGYDQKIELKKITVEEAKNVQNNTDFGVTYK</sequence>
<evidence type="ECO:0008006" key="3">
    <source>
        <dbReference type="Google" id="ProtNLM"/>
    </source>
</evidence>
<reference evidence="1 2" key="1">
    <citation type="submission" date="2013-09" db="EMBL/GenBank/DDBJ databases">
        <authorList>
            <person name="Zeng Z."/>
            <person name="Chen C."/>
        </authorList>
    </citation>
    <scope>NUCLEOTIDE SEQUENCE [LARGE SCALE GENOMIC DNA]</scope>
    <source>
        <strain evidence="1 2">WB 4.1-42</strain>
    </source>
</reference>
<gene>
    <name evidence="1" type="ORF">Q766_08135</name>
</gene>